<feature type="compositionally biased region" description="Basic and acidic residues" evidence="1">
    <location>
        <begin position="284"/>
        <end position="293"/>
    </location>
</feature>
<dbReference type="RefSeq" id="XP_028481700.1">
    <property type="nucleotide sequence ID" value="XM_028632364.1"/>
</dbReference>
<comment type="caution">
    <text evidence="4">The sequence shown here is derived from an EMBL/GenBank/DDBJ whole genome shotgun (WGS) entry which is preliminary data.</text>
</comment>
<feature type="domain" description="DUF7881" evidence="3">
    <location>
        <begin position="8"/>
        <end position="78"/>
    </location>
</feature>
<dbReference type="Proteomes" id="UP000283841">
    <property type="component" value="Unassembled WGS sequence"/>
</dbReference>
<dbReference type="InterPro" id="IPR057203">
    <property type="entry name" value="DUF7881"/>
</dbReference>
<dbReference type="VEuPathDB" id="FungiDB:C8Q69DRAFT_501405"/>
<dbReference type="AlphaFoldDB" id="A0A443HJU2"/>
<keyword evidence="4" id="KW-0540">Nuclease</keyword>
<keyword evidence="5" id="KW-1185">Reference proteome</keyword>
<evidence type="ECO:0000313" key="4">
    <source>
        <dbReference type="EMBL" id="RWQ92055.1"/>
    </source>
</evidence>
<feature type="compositionally biased region" description="Acidic residues" evidence="1">
    <location>
        <begin position="294"/>
        <end position="305"/>
    </location>
</feature>
<gene>
    <name evidence="4" type="ORF">C8Q69DRAFT_501405</name>
</gene>
<feature type="domain" description="HNH nuclease" evidence="2">
    <location>
        <begin position="118"/>
        <end position="192"/>
    </location>
</feature>
<proteinExistence type="predicted"/>
<organism evidence="4 5">
    <name type="scientific">Byssochlamys spectabilis</name>
    <name type="common">Paecilomyces variotii</name>
    <dbReference type="NCBI Taxonomy" id="264951"/>
    <lineage>
        <taxon>Eukaryota</taxon>
        <taxon>Fungi</taxon>
        <taxon>Dikarya</taxon>
        <taxon>Ascomycota</taxon>
        <taxon>Pezizomycotina</taxon>
        <taxon>Eurotiomycetes</taxon>
        <taxon>Eurotiomycetidae</taxon>
        <taxon>Eurotiales</taxon>
        <taxon>Thermoascaceae</taxon>
        <taxon>Paecilomyces</taxon>
    </lineage>
</organism>
<dbReference type="Pfam" id="PF25324">
    <property type="entry name" value="DUF7881"/>
    <property type="match status" value="1"/>
</dbReference>
<dbReference type="GeneID" id="39601641"/>
<keyword evidence="4" id="KW-0378">Hydrolase</keyword>
<name>A0A443HJU2_BYSSP</name>
<evidence type="ECO:0000259" key="3">
    <source>
        <dbReference type="Pfam" id="PF25324"/>
    </source>
</evidence>
<dbReference type="EMBL" id="RCNU01000014">
    <property type="protein sequence ID" value="RWQ92055.1"/>
    <property type="molecule type" value="Genomic_DNA"/>
</dbReference>
<evidence type="ECO:0000259" key="2">
    <source>
        <dbReference type="Pfam" id="PF13391"/>
    </source>
</evidence>
<evidence type="ECO:0000313" key="5">
    <source>
        <dbReference type="Proteomes" id="UP000283841"/>
    </source>
</evidence>
<feature type="region of interest" description="Disordered" evidence="1">
    <location>
        <begin position="284"/>
        <end position="305"/>
    </location>
</feature>
<protein>
    <submittedName>
        <fullName evidence="4">HNH endonuclease-domain-containing protein</fullName>
    </submittedName>
</protein>
<dbReference type="Pfam" id="PF13391">
    <property type="entry name" value="HNH_2"/>
    <property type="match status" value="1"/>
</dbReference>
<dbReference type="GO" id="GO:0004519">
    <property type="term" value="F:endonuclease activity"/>
    <property type="evidence" value="ECO:0007669"/>
    <property type="project" value="UniProtKB-KW"/>
</dbReference>
<sequence length="305" mass="35142">MSDRSPARNVFIELASEPGTIQAGLCAARNLTRAQFLDMLRVLFVPPNAFHVCEWGSTTPISPTSQVLRHGRYVVHPSIEGQEVSVSNERYFPRTMSLESTASTERFRDQVRHRDRRCVITHNRALDAPYDSWTGFQAAHIYPRSLSELFTVHGFANKLTYDISEDVNSPQNGILLRQDIHALWDSYEIAVNPNAGYRVHAFRPSTWEFHNRVMHVCCRQQNHPQRVVDLFLRWHFEQAVLCNMRGAGEPMWEFDFPPGSDMVGEILRGPLPAQRMEVELFERLHGYDGARSEEDSDKDEDDDRE</sequence>
<reference evidence="4 5" key="1">
    <citation type="journal article" date="2018" name="Front. Microbiol.">
        <title>Genomic and genetic insights into a cosmopolitan fungus, Paecilomyces variotii (Eurotiales).</title>
        <authorList>
            <person name="Urquhart A.S."/>
            <person name="Mondo S.J."/>
            <person name="Makela M.R."/>
            <person name="Hane J.K."/>
            <person name="Wiebenga A."/>
            <person name="He G."/>
            <person name="Mihaltcheva S."/>
            <person name="Pangilinan J."/>
            <person name="Lipzen A."/>
            <person name="Barry K."/>
            <person name="de Vries R.P."/>
            <person name="Grigoriev I.V."/>
            <person name="Idnurm A."/>
        </authorList>
    </citation>
    <scope>NUCLEOTIDE SEQUENCE [LARGE SCALE GENOMIC DNA]</scope>
    <source>
        <strain evidence="4 5">CBS 101075</strain>
    </source>
</reference>
<accession>A0A443HJU2</accession>
<dbReference type="InterPro" id="IPR003615">
    <property type="entry name" value="HNH_nuc"/>
</dbReference>
<evidence type="ECO:0000256" key="1">
    <source>
        <dbReference type="SAM" id="MobiDB-lite"/>
    </source>
</evidence>
<keyword evidence="4" id="KW-0255">Endonuclease</keyword>